<sequence>MGSEPDDDDDDDDDARSFGSEPDFADMSTLRISSGTDAGPSPNGGHVFDELLDDPPRPFDHDLREAEATSLQALLDRFEELLRRDGGKGDEDDDGGERRREETQRDPLRRPRRVRSDRQNDMVPVAELARRWRRVGFVPAPGSRRRASTTPSIGVQWVPAPPETRAEQPRGDDDDDDDESASSSSPWMEAMRGPAGEWWCDAEKAPGFFTVTGRGYGVMREEGGGEDSLDARMGEDETFAMDRSSGATDEDDESDARRWRLGAPCLDPRTVIALDLAFARGEVGAGGVEPRPVSADLGRVAGGASVGSGDDDDDNLGLSALWGTAPGRGGWSEGSEWSEAGSDEREAYELADGPEGRSDLERTP</sequence>
<reference evidence="2" key="1">
    <citation type="submission" date="2021-01" db="EMBL/GenBank/DDBJ databases">
        <authorList>
            <person name="Corre E."/>
            <person name="Pelletier E."/>
            <person name="Niang G."/>
            <person name="Scheremetjew M."/>
            <person name="Finn R."/>
            <person name="Kale V."/>
            <person name="Holt S."/>
            <person name="Cochrane G."/>
            <person name="Meng A."/>
            <person name="Brown T."/>
            <person name="Cohen L."/>
        </authorList>
    </citation>
    <scope>NUCLEOTIDE SEQUENCE</scope>
    <source>
        <strain evidence="2">CCMP494</strain>
    </source>
</reference>
<evidence type="ECO:0000313" key="2">
    <source>
        <dbReference type="EMBL" id="CAD8585389.1"/>
    </source>
</evidence>
<name>A0A7S0PN28_MICPS</name>
<feature type="compositionally biased region" description="Basic and acidic residues" evidence="1">
    <location>
        <begin position="96"/>
        <end position="120"/>
    </location>
</feature>
<organism evidence="2">
    <name type="scientific">Micromonas pusilla</name>
    <name type="common">Picoplanktonic green alga</name>
    <name type="synonym">Chromulina pusilla</name>
    <dbReference type="NCBI Taxonomy" id="38833"/>
    <lineage>
        <taxon>Eukaryota</taxon>
        <taxon>Viridiplantae</taxon>
        <taxon>Chlorophyta</taxon>
        <taxon>Mamiellophyceae</taxon>
        <taxon>Mamiellales</taxon>
        <taxon>Mamiellaceae</taxon>
        <taxon>Micromonas</taxon>
    </lineage>
</organism>
<feature type="compositionally biased region" description="Acidic residues" evidence="1">
    <location>
        <begin position="1"/>
        <end position="14"/>
    </location>
</feature>
<accession>A0A7S0PN28</accession>
<proteinExistence type="predicted"/>
<dbReference type="EMBL" id="HBEV01006496">
    <property type="protein sequence ID" value="CAD8585389.1"/>
    <property type="molecule type" value="Transcribed_RNA"/>
</dbReference>
<feature type="region of interest" description="Disordered" evidence="1">
    <location>
        <begin position="1"/>
        <end position="61"/>
    </location>
</feature>
<feature type="compositionally biased region" description="Basic and acidic residues" evidence="1">
    <location>
        <begin position="220"/>
        <end position="235"/>
    </location>
</feature>
<gene>
    <name evidence="2" type="ORF">MSP1404_LOCUS4967</name>
</gene>
<feature type="region of interest" description="Disordered" evidence="1">
    <location>
        <begin position="220"/>
        <end position="257"/>
    </location>
</feature>
<feature type="compositionally biased region" description="Basic and acidic residues" evidence="1">
    <location>
        <begin position="342"/>
        <end position="364"/>
    </location>
</feature>
<feature type="region of interest" description="Disordered" evidence="1">
    <location>
        <begin position="80"/>
        <end position="191"/>
    </location>
</feature>
<feature type="region of interest" description="Disordered" evidence="1">
    <location>
        <begin position="284"/>
        <end position="364"/>
    </location>
</feature>
<evidence type="ECO:0000256" key="1">
    <source>
        <dbReference type="SAM" id="MobiDB-lite"/>
    </source>
</evidence>
<protein>
    <submittedName>
        <fullName evidence="2">Uncharacterized protein</fullName>
    </submittedName>
</protein>
<feature type="compositionally biased region" description="Basic and acidic residues" evidence="1">
    <location>
        <begin position="80"/>
        <end position="89"/>
    </location>
</feature>
<dbReference type="AlphaFoldDB" id="A0A7S0PN28"/>